<dbReference type="SMART" id="SM00326">
    <property type="entry name" value="SH3"/>
    <property type="match status" value="1"/>
</dbReference>
<keyword evidence="3 11" id="KW-0728">SH3 domain</keyword>
<name>A0AAD8A3C1_DIPPU</name>
<reference evidence="13" key="2">
    <citation type="submission" date="2023-05" db="EMBL/GenBank/DDBJ databases">
        <authorList>
            <person name="Fouks B."/>
        </authorList>
    </citation>
    <scope>NUCLEOTIDE SEQUENCE</scope>
    <source>
        <strain evidence="13">Stay&amp;Tobe</strain>
        <tissue evidence="13">Testes</tissue>
    </source>
</reference>
<evidence type="ECO:0000256" key="10">
    <source>
        <dbReference type="ARBA" id="ARBA00023136"/>
    </source>
</evidence>
<gene>
    <name evidence="13" type="ORF">L9F63_001850</name>
</gene>
<evidence type="ECO:0000256" key="4">
    <source>
        <dbReference type="ARBA" id="ARBA00022468"/>
    </source>
</evidence>
<keyword evidence="9" id="KW-0040">ANK repeat</keyword>
<comment type="caution">
    <text evidence="13">The sequence shown here is derived from an EMBL/GenBank/DDBJ whole genome shotgun (WGS) entry which is preliminary data.</text>
</comment>
<evidence type="ECO:0000313" key="14">
    <source>
        <dbReference type="Proteomes" id="UP001233999"/>
    </source>
</evidence>
<evidence type="ECO:0000256" key="2">
    <source>
        <dbReference type="ARBA" id="ARBA00004496"/>
    </source>
</evidence>
<dbReference type="PANTHER" id="PTHR45854">
    <property type="entry name" value="ASAP FAMILY MEMBER"/>
    <property type="match status" value="1"/>
</dbReference>
<keyword evidence="14" id="KW-1185">Reference proteome</keyword>
<dbReference type="InterPro" id="IPR043593">
    <property type="entry name" value="ASAP"/>
</dbReference>
<reference evidence="13" key="1">
    <citation type="journal article" date="2023" name="IScience">
        <title>Live-bearing cockroach genome reveals convergent evolutionary mechanisms linked to viviparity in insects and beyond.</title>
        <authorList>
            <person name="Fouks B."/>
            <person name="Harrison M.C."/>
            <person name="Mikhailova A.A."/>
            <person name="Marchal E."/>
            <person name="English S."/>
            <person name="Carruthers M."/>
            <person name="Jennings E.C."/>
            <person name="Chiamaka E.L."/>
            <person name="Frigard R.A."/>
            <person name="Pippel M."/>
            <person name="Attardo G.M."/>
            <person name="Benoit J.B."/>
            <person name="Bornberg-Bauer E."/>
            <person name="Tobe S.S."/>
        </authorList>
    </citation>
    <scope>NUCLEOTIDE SEQUENCE</scope>
    <source>
        <strain evidence="13">Stay&amp;Tobe</strain>
    </source>
</reference>
<protein>
    <recommendedName>
        <fullName evidence="12">SH3 domain-containing protein</fullName>
    </recommendedName>
</protein>
<dbReference type="GO" id="GO:0016020">
    <property type="term" value="C:membrane"/>
    <property type="evidence" value="ECO:0007669"/>
    <property type="project" value="UniProtKB-SubCell"/>
</dbReference>
<dbReference type="InterPro" id="IPR035836">
    <property type="entry name" value="ASAP1-like_SH3"/>
</dbReference>
<feature type="domain" description="SH3" evidence="12">
    <location>
        <begin position="49"/>
        <end position="113"/>
    </location>
</feature>
<accession>A0AAD8A3C1</accession>
<evidence type="ECO:0000256" key="7">
    <source>
        <dbReference type="ARBA" id="ARBA00022737"/>
    </source>
</evidence>
<dbReference type="GO" id="GO:0046872">
    <property type="term" value="F:metal ion binding"/>
    <property type="evidence" value="ECO:0007669"/>
    <property type="project" value="UniProtKB-KW"/>
</dbReference>
<organism evidence="13 14">
    <name type="scientific">Diploptera punctata</name>
    <name type="common">Pacific beetle cockroach</name>
    <dbReference type="NCBI Taxonomy" id="6984"/>
    <lineage>
        <taxon>Eukaryota</taxon>
        <taxon>Metazoa</taxon>
        <taxon>Ecdysozoa</taxon>
        <taxon>Arthropoda</taxon>
        <taxon>Hexapoda</taxon>
        <taxon>Insecta</taxon>
        <taxon>Pterygota</taxon>
        <taxon>Neoptera</taxon>
        <taxon>Polyneoptera</taxon>
        <taxon>Dictyoptera</taxon>
        <taxon>Blattodea</taxon>
        <taxon>Blaberoidea</taxon>
        <taxon>Blaberidae</taxon>
        <taxon>Diplopterinae</taxon>
        <taxon>Diploptera</taxon>
    </lineage>
</organism>
<dbReference type="Pfam" id="PF00018">
    <property type="entry name" value="SH3_1"/>
    <property type="match status" value="1"/>
</dbReference>
<proteinExistence type="predicted"/>
<dbReference type="PANTHER" id="PTHR45854:SF3">
    <property type="entry name" value="ARFGAP WITH SH3 DOMAIN, ANK REPEAT AND PH DOMAIN-CONTAINING PROTEIN"/>
    <property type="match status" value="1"/>
</dbReference>
<comment type="subcellular location">
    <subcellularLocation>
        <location evidence="2">Cytoplasm</location>
    </subcellularLocation>
    <subcellularLocation>
        <location evidence="1">Membrane</location>
    </subcellularLocation>
</comment>
<evidence type="ECO:0000313" key="13">
    <source>
        <dbReference type="EMBL" id="KAJ9591636.1"/>
    </source>
</evidence>
<dbReference type="Proteomes" id="UP001233999">
    <property type="component" value="Unassembled WGS sequence"/>
</dbReference>
<dbReference type="CDD" id="cd11821">
    <property type="entry name" value="SH3_ASAP"/>
    <property type="match status" value="1"/>
</dbReference>
<keyword evidence="8" id="KW-0862">Zinc</keyword>
<dbReference type="EMBL" id="JASPKZ010003862">
    <property type="protein sequence ID" value="KAJ9591636.1"/>
    <property type="molecule type" value="Genomic_DNA"/>
</dbReference>
<keyword evidence="7" id="KW-0677">Repeat</keyword>
<dbReference type="GO" id="GO:0005737">
    <property type="term" value="C:cytoplasm"/>
    <property type="evidence" value="ECO:0007669"/>
    <property type="project" value="UniProtKB-SubCell"/>
</dbReference>
<evidence type="ECO:0000256" key="3">
    <source>
        <dbReference type="ARBA" id="ARBA00022443"/>
    </source>
</evidence>
<keyword evidence="5" id="KW-0963">Cytoplasm</keyword>
<dbReference type="FunFam" id="2.30.30.40:FF:000012">
    <property type="entry name" value="Arf-GAP with SH3 domain, ANK repeat and PH domain-containing protein 2"/>
    <property type="match status" value="1"/>
</dbReference>
<dbReference type="InterPro" id="IPR001452">
    <property type="entry name" value="SH3_domain"/>
</dbReference>
<dbReference type="AlphaFoldDB" id="A0AAD8A3C1"/>
<dbReference type="GO" id="GO:0005096">
    <property type="term" value="F:GTPase activator activity"/>
    <property type="evidence" value="ECO:0007669"/>
    <property type="project" value="UniProtKB-KW"/>
</dbReference>
<dbReference type="SUPFAM" id="SSF50044">
    <property type="entry name" value="SH3-domain"/>
    <property type="match status" value="1"/>
</dbReference>
<evidence type="ECO:0000256" key="8">
    <source>
        <dbReference type="ARBA" id="ARBA00022833"/>
    </source>
</evidence>
<evidence type="ECO:0000256" key="9">
    <source>
        <dbReference type="ARBA" id="ARBA00023043"/>
    </source>
</evidence>
<keyword evidence="6" id="KW-0479">Metal-binding</keyword>
<dbReference type="Gene3D" id="2.30.30.40">
    <property type="entry name" value="SH3 Domains"/>
    <property type="match status" value="1"/>
</dbReference>
<keyword evidence="10" id="KW-0472">Membrane</keyword>
<sequence length="113" mass="12457">MFVVLNHLLTPEQPYFFCPLQQPQPGAVGATLPATSTMSSPASSTGGMVGLRRCRALYDCDADNEDELSFREGEVIIITNEQTDDENWMEGAVESDPSRRGMFPISFVHMLAD</sequence>
<dbReference type="PROSITE" id="PS50002">
    <property type="entry name" value="SH3"/>
    <property type="match status" value="1"/>
</dbReference>
<evidence type="ECO:0000256" key="6">
    <source>
        <dbReference type="ARBA" id="ARBA00022723"/>
    </source>
</evidence>
<keyword evidence="4" id="KW-0343">GTPase activation</keyword>
<dbReference type="InterPro" id="IPR036028">
    <property type="entry name" value="SH3-like_dom_sf"/>
</dbReference>
<evidence type="ECO:0000259" key="12">
    <source>
        <dbReference type="PROSITE" id="PS50002"/>
    </source>
</evidence>
<dbReference type="PRINTS" id="PR00452">
    <property type="entry name" value="SH3DOMAIN"/>
</dbReference>
<evidence type="ECO:0000256" key="1">
    <source>
        <dbReference type="ARBA" id="ARBA00004370"/>
    </source>
</evidence>
<evidence type="ECO:0000256" key="5">
    <source>
        <dbReference type="ARBA" id="ARBA00022490"/>
    </source>
</evidence>
<evidence type="ECO:0000256" key="11">
    <source>
        <dbReference type="PROSITE-ProRule" id="PRU00192"/>
    </source>
</evidence>